<dbReference type="EMBL" id="ONZQ02000017">
    <property type="protein sequence ID" value="SPO06760.1"/>
    <property type="molecule type" value="Genomic_DNA"/>
</dbReference>
<reference evidence="2" key="1">
    <citation type="submission" date="2018-03" db="EMBL/GenBank/DDBJ databases">
        <authorList>
            <person name="Guldener U."/>
        </authorList>
    </citation>
    <scope>NUCLEOTIDE SEQUENCE</scope>
</reference>
<organism evidence="2 3">
    <name type="scientific">Cephalotrichum gorgonifer</name>
    <dbReference type="NCBI Taxonomy" id="2041049"/>
    <lineage>
        <taxon>Eukaryota</taxon>
        <taxon>Fungi</taxon>
        <taxon>Dikarya</taxon>
        <taxon>Ascomycota</taxon>
        <taxon>Pezizomycotina</taxon>
        <taxon>Sordariomycetes</taxon>
        <taxon>Hypocreomycetidae</taxon>
        <taxon>Microascales</taxon>
        <taxon>Microascaceae</taxon>
        <taxon>Cephalotrichum</taxon>
    </lineage>
</organism>
<dbReference type="InterPro" id="IPR044053">
    <property type="entry name" value="AsaB-like"/>
</dbReference>
<dbReference type="PANTHER" id="PTHR34598:SF3">
    <property type="entry name" value="OXIDOREDUCTASE AN1597"/>
    <property type="match status" value="1"/>
</dbReference>
<dbReference type="GO" id="GO:0016491">
    <property type="term" value="F:oxidoreductase activity"/>
    <property type="evidence" value="ECO:0007669"/>
    <property type="project" value="InterPro"/>
</dbReference>
<dbReference type="AlphaFoldDB" id="A0AAE8N8E8"/>
<proteinExistence type="inferred from homology"/>
<evidence type="ECO:0000313" key="2">
    <source>
        <dbReference type="EMBL" id="SPO06760.1"/>
    </source>
</evidence>
<evidence type="ECO:0000256" key="1">
    <source>
        <dbReference type="ARBA" id="ARBA00023604"/>
    </source>
</evidence>
<dbReference type="PANTHER" id="PTHR34598">
    <property type="entry name" value="BLL6449 PROTEIN"/>
    <property type="match status" value="1"/>
</dbReference>
<sequence length="192" mass="22468">MSEYYPEMEQLIKDVTGASRVFIFDNKTRHGPTNWHSLGAGNQSVRGPILRAHIDQSYDGAEALLKWLLPNEADELLKRRFQIINAWRPIKTIFKDPLGVADATSVAEDDLIPARIIYADHERESWTVKPSPAHRWYYKYAQRPDEVLLIKCYDSVREVARRAPHSAFQNQRHVDDEWRQSIEIRTMVFYDN</sequence>
<gene>
    <name evidence="2" type="ORF">DNG_09454</name>
</gene>
<keyword evidence="3" id="KW-1185">Reference proteome</keyword>
<comment type="caution">
    <text evidence="2">The sequence shown here is derived from an EMBL/GenBank/DDBJ whole genome shotgun (WGS) entry which is preliminary data.</text>
</comment>
<dbReference type="Proteomes" id="UP001187682">
    <property type="component" value="Unassembled WGS sequence"/>
</dbReference>
<accession>A0AAE8N8E8</accession>
<comment type="similarity">
    <text evidence="1">Belongs to the asaB hydroxylase/desaturase family.</text>
</comment>
<protein>
    <submittedName>
        <fullName evidence="2">Related to 7alpha-cephem-methoxylase P8 chain</fullName>
    </submittedName>
</protein>
<evidence type="ECO:0000313" key="3">
    <source>
        <dbReference type="Proteomes" id="UP001187682"/>
    </source>
</evidence>
<dbReference type="NCBIfam" id="NF041278">
    <property type="entry name" value="CmcJ_NvfI_EfuI"/>
    <property type="match status" value="1"/>
</dbReference>
<name>A0AAE8N8E8_9PEZI</name>